<sequence length="163" mass="18789">MGYVPELFIPLLEEVCTRYPSLIESQLRRSRFYAACAFTALGRILHFLDTTKIGHVNGDVCKCLRLLWDEVQSFSFDLSWLAPQVEFALSMKVYMERVGMVQKLEDDVRMLKMKIRKLNKGLVEATKELAYAKGDLVQTSAELGEHVHTEEVLGYRRQIKESL</sequence>
<organism evidence="2 3">
    <name type="scientific">Quillaja saponaria</name>
    <name type="common">Soap bark tree</name>
    <dbReference type="NCBI Taxonomy" id="32244"/>
    <lineage>
        <taxon>Eukaryota</taxon>
        <taxon>Viridiplantae</taxon>
        <taxon>Streptophyta</taxon>
        <taxon>Embryophyta</taxon>
        <taxon>Tracheophyta</taxon>
        <taxon>Spermatophyta</taxon>
        <taxon>Magnoliopsida</taxon>
        <taxon>eudicotyledons</taxon>
        <taxon>Gunneridae</taxon>
        <taxon>Pentapetalae</taxon>
        <taxon>rosids</taxon>
        <taxon>fabids</taxon>
        <taxon>Fabales</taxon>
        <taxon>Quillajaceae</taxon>
        <taxon>Quillaja</taxon>
    </lineage>
</organism>
<protein>
    <submittedName>
        <fullName evidence="2">Ubiquitin carboxyl-terminal hydrolase family protein</fullName>
    </submittedName>
</protein>
<dbReference type="AlphaFoldDB" id="A0AAD7LBS8"/>
<reference evidence="2" key="1">
    <citation type="journal article" date="2023" name="Science">
        <title>Elucidation of the pathway for biosynthesis of saponin adjuvants from the soapbark tree.</title>
        <authorList>
            <person name="Reed J."/>
            <person name="Orme A."/>
            <person name="El-Demerdash A."/>
            <person name="Owen C."/>
            <person name="Martin L.B.B."/>
            <person name="Misra R.C."/>
            <person name="Kikuchi S."/>
            <person name="Rejzek M."/>
            <person name="Martin A.C."/>
            <person name="Harkess A."/>
            <person name="Leebens-Mack J."/>
            <person name="Louveau T."/>
            <person name="Stephenson M.J."/>
            <person name="Osbourn A."/>
        </authorList>
    </citation>
    <scope>NUCLEOTIDE SEQUENCE</scope>
    <source>
        <strain evidence="2">S10</strain>
    </source>
</reference>
<feature type="coiled-coil region" evidence="1">
    <location>
        <begin position="101"/>
        <end position="128"/>
    </location>
</feature>
<dbReference type="EMBL" id="JARAOO010000009">
    <property type="protein sequence ID" value="KAJ7955189.1"/>
    <property type="molecule type" value="Genomic_DNA"/>
</dbReference>
<dbReference type="Proteomes" id="UP001163823">
    <property type="component" value="Chromosome 9"/>
</dbReference>
<dbReference type="KEGG" id="qsa:O6P43_021821"/>
<accession>A0AAD7LBS8</accession>
<keyword evidence="3" id="KW-1185">Reference proteome</keyword>
<dbReference type="GO" id="GO:0016787">
    <property type="term" value="F:hydrolase activity"/>
    <property type="evidence" value="ECO:0007669"/>
    <property type="project" value="UniProtKB-KW"/>
</dbReference>
<comment type="caution">
    <text evidence="2">The sequence shown here is derived from an EMBL/GenBank/DDBJ whole genome shotgun (WGS) entry which is preliminary data.</text>
</comment>
<keyword evidence="2" id="KW-0378">Hydrolase</keyword>
<keyword evidence="1" id="KW-0175">Coiled coil</keyword>
<evidence type="ECO:0000256" key="1">
    <source>
        <dbReference type="SAM" id="Coils"/>
    </source>
</evidence>
<evidence type="ECO:0000313" key="2">
    <source>
        <dbReference type="EMBL" id="KAJ7955189.1"/>
    </source>
</evidence>
<evidence type="ECO:0000313" key="3">
    <source>
        <dbReference type="Proteomes" id="UP001163823"/>
    </source>
</evidence>
<proteinExistence type="predicted"/>
<name>A0AAD7LBS8_QUISA</name>
<gene>
    <name evidence="2" type="ORF">O6P43_021821</name>
</gene>